<dbReference type="InParanoid" id="A0A4Q1BMW2"/>
<dbReference type="PANTHER" id="PTHR33321">
    <property type="match status" value="1"/>
</dbReference>
<comment type="caution">
    <text evidence="1">The sequence shown here is derived from an EMBL/GenBank/DDBJ whole genome shotgun (WGS) entry which is preliminary data.</text>
</comment>
<dbReference type="AlphaFoldDB" id="A0A4Q1BMW2"/>
<dbReference type="PANTHER" id="PTHR33321:SF12">
    <property type="entry name" value="PLANT BASIC SECRETORY PROTEIN (BSP) FAMILY PROTEIN"/>
    <property type="match status" value="1"/>
</dbReference>
<evidence type="ECO:0000313" key="1">
    <source>
        <dbReference type="EMBL" id="RXK39166.1"/>
    </source>
</evidence>
<proteinExistence type="predicted"/>
<dbReference type="OrthoDB" id="891726at2759"/>
<protein>
    <submittedName>
        <fullName evidence="1">Uncharacterized protein</fullName>
    </submittedName>
</protein>
<dbReference type="EMBL" id="SDIL01000035">
    <property type="protein sequence ID" value="RXK39166.1"/>
    <property type="molecule type" value="Genomic_DNA"/>
</dbReference>
<sequence>MPTIPSSIKDKLDTVIHKFGNVNINRTKVPITTFYLAIAPSLPPHPAQNDHNPSISSPALTLLPVPPRSGPHVIPSDHLLFGLTHPDPDTDERTSFFLSCIPDPIGFLFHAAGLIRSHLIPSSSYVHPSQNSGEKQNEPRWRFQLIHLELEDKGGLAATSNGKIVVSLQWVGNILENVKEKKSDKQSAIKEFKGVLLHELVHVIQHDGFGSTPTWLTESIADYVRLLTHLGPPHWRKPGQGKREKGWEDGYDAGARFLSFLTGQDPDDPYPSELLYLPPPPHQTFLASPIPPVAQPTSTSHTSVAPPKTTQMPTISKEEITPVGGRASRRKRPPMPELVKLFDARLEWEKYHESWWEEMTGAPLEVLWSEYLDCYA</sequence>
<name>A0A4Q1BMW2_TREME</name>
<dbReference type="VEuPathDB" id="FungiDB:TREMEDRAFT_60022"/>
<dbReference type="OMA" id="HVIQHDG"/>
<accession>A0A4Q1BMW2</accession>
<dbReference type="Proteomes" id="UP000289152">
    <property type="component" value="Unassembled WGS sequence"/>
</dbReference>
<dbReference type="InterPro" id="IPR007541">
    <property type="entry name" value="Uncharacterised_BSP"/>
</dbReference>
<dbReference type="Pfam" id="PF04450">
    <property type="entry name" value="BSP"/>
    <property type="match status" value="1"/>
</dbReference>
<organism evidence="1 2">
    <name type="scientific">Tremella mesenterica</name>
    <name type="common">Jelly fungus</name>
    <dbReference type="NCBI Taxonomy" id="5217"/>
    <lineage>
        <taxon>Eukaryota</taxon>
        <taxon>Fungi</taxon>
        <taxon>Dikarya</taxon>
        <taxon>Basidiomycota</taxon>
        <taxon>Agaricomycotina</taxon>
        <taxon>Tremellomycetes</taxon>
        <taxon>Tremellales</taxon>
        <taxon>Tremellaceae</taxon>
        <taxon>Tremella</taxon>
    </lineage>
</organism>
<dbReference type="STRING" id="5217.A0A4Q1BMW2"/>
<gene>
    <name evidence="1" type="ORF">M231_03523</name>
</gene>
<keyword evidence="2" id="KW-1185">Reference proteome</keyword>
<reference evidence="1 2" key="1">
    <citation type="submission" date="2016-06" db="EMBL/GenBank/DDBJ databases">
        <title>Evolution of pathogenesis and genome organization in the Tremellales.</title>
        <authorList>
            <person name="Cuomo C."/>
            <person name="Litvintseva A."/>
            <person name="Heitman J."/>
            <person name="Chen Y."/>
            <person name="Sun S."/>
            <person name="Springer D."/>
            <person name="Dromer F."/>
            <person name="Young S."/>
            <person name="Zeng Q."/>
            <person name="Chapman S."/>
            <person name="Gujja S."/>
            <person name="Saif S."/>
            <person name="Birren B."/>
        </authorList>
    </citation>
    <scope>NUCLEOTIDE SEQUENCE [LARGE SCALE GENOMIC DNA]</scope>
    <source>
        <strain evidence="1 2">ATCC 28783</strain>
    </source>
</reference>
<evidence type="ECO:0000313" key="2">
    <source>
        <dbReference type="Proteomes" id="UP000289152"/>
    </source>
</evidence>